<dbReference type="OrthoDB" id="300780at2759"/>
<feature type="region of interest" description="Disordered" evidence="7">
    <location>
        <begin position="326"/>
        <end position="363"/>
    </location>
</feature>
<name>A0A2T2ZYA3_9PEZI</name>
<feature type="compositionally biased region" description="Polar residues" evidence="7">
    <location>
        <begin position="336"/>
        <end position="345"/>
    </location>
</feature>
<dbReference type="InterPro" id="IPR036985">
    <property type="entry name" value="Transglutaminase-like_sf"/>
</dbReference>
<evidence type="ECO:0000313" key="11">
    <source>
        <dbReference type="EMBL" id="PSR79459.1"/>
    </source>
</evidence>
<dbReference type="GO" id="GO:0000111">
    <property type="term" value="C:nucleotide-excision repair factor 2 complex"/>
    <property type="evidence" value="ECO:0007669"/>
    <property type="project" value="TreeGrafter"/>
</dbReference>
<dbReference type="STRING" id="2025994.A0A2T2ZYA3"/>
<proteinExistence type="inferred from homology"/>
<dbReference type="Proteomes" id="UP000241462">
    <property type="component" value="Unassembled WGS sequence"/>
</dbReference>
<dbReference type="GO" id="GO:0003684">
    <property type="term" value="F:damaged DNA binding"/>
    <property type="evidence" value="ECO:0007669"/>
    <property type="project" value="InterPro"/>
</dbReference>
<dbReference type="InterPro" id="IPR042488">
    <property type="entry name" value="Rad4_BHD3_sf"/>
</dbReference>
<evidence type="ECO:0000256" key="5">
    <source>
        <dbReference type="ARBA" id="ARBA00023242"/>
    </source>
</evidence>
<dbReference type="AlphaFoldDB" id="A0A2T2ZYA3"/>
<dbReference type="GO" id="GO:0005737">
    <property type="term" value="C:cytoplasm"/>
    <property type="evidence" value="ECO:0007669"/>
    <property type="project" value="TreeGrafter"/>
</dbReference>
<evidence type="ECO:0000259" key="8">
    <source>
        <dbReference type="SMART" id="SM01030"/>
    </source>
</evidence>
<evidence type="ECO:0000256" key="6">
    <source>
        <dbReference type="SAM" id="Coils"/>
    </source>
</evidence>
<evidence type="ECO:0008006" key="13">
    <source>
        <dbReference type="Google" id="ProtNLM"/>
    </source>
</evidence>
<dbReference type="InterPro" id="IPR018326">
    <property type="entry name" value="Rad4_beta-hairpin_dom1"/>
</dbReference>
<dbReference type="InterPro" id="IPR018327">
    <property type="entry name" value="BHD_2"/>
</dbReference>
<dbReference type="PANTHER" id="PTHR12135:SF0">
    <property type="entry name" value="DNA REPAIR PROTEIN COMPLEMENTING XP-C CELLS"/>
    <property type="match status" value="1"/>
</dbReference>
<dbReference type="SMART" id="SM01032">
    <property type="entry name" value="BHD_3"/>
    <property type="match status" value="1"/>
</dbReference>
<keyword evidence="5" id="KW-0539">Nucleus</keyword>
<dbReference type="SMART" id="SM01030">
    <property type="entry name" value="BHD_1"/>
    <property type="match status" value="1"/>
</dbReference>
<dbReference type="SMART" id="SM01031">
    <property type="entry name" value="BHD_2"/>
    <property type="match status" value="1"/>
</dbReference>
<feature type="domain" description="Rad4 beta-hairpin" evidence="8">
    <location>
        <begin position="521"/>
        <end position="578"/>
    </location>
</feature>
<keyword evidence="4" id="KW-0234">DNA repair</keyword>
<dbReference type="GO" id="GO:0003697">
    <property type="term" value="F:single-stranded DNA binding"/>
    <property type="evidence" value="ECO:0007669"/>
    <property type="project" value="TreeGrafter"/>
</dbReference>
<keyword evidence="3" id="KW-0227">DNA damage</keyword>
<feature type="domain" description="Rad4 beta-hairpin" evidence="9">
    <location>
        <begin position="580"/>
        <end position="662"/>
    </location>
</feature>
<dbReference type="Pfam" id="PF10403">
    <property type="entry name" value="BHD_1"/>
    <property type="match status" value="1"/>
</dbReference>
<dbReference type="GO" id="GO:0006298">
    <property type="term" value="P:mismatch repair"/>
    <property type="evidence" value="ECO:0007669"/>
    <property type="project" value="TreeGrafter"/>
</dbReference>
<evidence type="ECO:0000256" key="3">
    <source>
        <dbReference type="ARBA" id="ARBA00022763"/>
    </source>
</evidence>
<evidence type="ECO:0000259" key="9">
    <source>
        <dbReference type="SMART" id="SM01031"/>
    </source>
</evidence>
<feature type="non-terminal residue" evidence="11">
    <location>
        <position position="812"/>
    </location>
</feature>
<keyword evidence="12" id="KW-1185">Reference proteome</keyword>
<feature type="region of interest" description="Disordered" evidence="7">
    <location>
        <begin position="1"/>
        <end position="20"/>
    </location>
</feature>
<dbReference type="InterPro" id="IPR038765">
    <property type="entry name" value="Papain-like_cys_pep_sf"/>
</dbReference>
<dbReference type="InterPro" id="IPR018328">
    <property type="entry name" value="Rad4_beta-hairpin_dom3"/>
</dbReference>
<dbReference type="Pfam" id="PF10404">
    <property type="entry name" value="BHD_2"/>
    <property type="match status" value="1"/>
</dbReference>
<evidence type="ECO:0000259" key="10">
    <source>
        <dbReference type="SMART" id="SM01032"/>
    </source>
</evidence>
<dbReference type="GO" id="GO:0006289">
    <property type="term" value="P:nucleotide-excision repair"/>
    <property type="evidence" value="ECO:0007669"/>
    <property type="project" value="InterPro"/>
</dbReference>
<dbReference type="InterPro" id="IPR018325">
    <property type="entry name" value="Rad4/PNGase_transGLS-fold"/>
</dbReference>
<feature type="coiled-coil region" evidence="6">
    <location>
        <begin position="736"/>
        <end position="766"/>
    </location>
</feature>
<dbReference type="Gene3D" id="3.30.60.290">
    <property type="entry name" value="Rad4, beta-hairpin domain BHD2"/>
    <property type="match status" value="1"/>
</dbReference>
<dbReference type="Gene3D" id="3.30.70.2460">
    <property type="entry name" value="Rad4, beta-hairpin domain BHD3"/>
    <property type="match status" value="1"/>
</dbReference>
<feature type="compositionally biased region" description="Polar residues" evidence="7">
    <location>
        <begin position="1"/>
        <end position="15"/>
    </location>
</feature>
<comment type="similarity">
    <text evidence="2">Belongs to the XPC family.</text>
</comment>
<protein>
    <recommendedName>
        <fullName evidence="13">Rad4 transglutaminase-like domain-domain-containing protein</fullName>
    </recommendedName>
</protein>
<feature type="domain" description="Rad4 beta-hairpin" evidence="10">
    <location>
        <begin position="669"/>
        <end position="743"/>
    </location>
</feature>
<dbReference type="Gene3D" id="2.20.20.110">
    <property type="entry name" value="Rad4, beta-hairpin domain BHD1"/>
    <property type="match status" value="1"/>
</dbReference>
<dbReference type="SUPFAM" id="SSF54001">
    <property type="entry name" value="Cysteine proteinases"/>
    <property type="match status" value="1"/>
</dbReference>
<feature type="region of interest" description="Disordered" evidence="7">
    <location>
        <begin position="611"/>
        <end position="641"/>
    </location>
</feature>
<feature type="compositionally biased region" description="Low complexity" evidence="7">
    <location>
        <begin position="346"/>
        <end position="362"/>
    </location>
</feature>
<evidence type="ECO:0000256" key="1">
    <source>
        <dbReference type="ARBA" id="ARBA00004123"/>
    </source>
</evidence>
<feature type="region of interest" description="Disordered" evidence="7">
    <location>
        <begin position="29"/>
        <end position="84"/>
    </location>
</feature>
<feature type="non-terminal residue" evidence="11">
    <location>
        <position position="1"/>
    </location>
</feature>
<dbReference type="Gene3D" id="3.90.260.10">
    <property type="entry name" value="Transglutaminase-like"/>
    <property type="match status" value="1"/>
</dbReference>
<reference evidence="11 12" key="1">
    <citation type="journal article" date="2018" name="Mycol. Prog.">
        <title>Coniella lustricola, a new species from submerged detritus.</title>
        <authorList>
            <person name="Raudabaugh D.B."/>
            <person name="Iturriaga T."/>
            <person name="Carver A."/>
            <person name="Mondo S."/>
            <person name="Pangilinan J."/>
            <person name="Lipzen A."/>
            <person name="He G."/>
            <person name="Amirebrahimi M."/>
            <person name="Grigoriev I.V."/>
            <person name="Miller A.N."/>
        </authorList>
    </citation>
    <scope>NUCLEOTIDE SEQUENCE [LARGE SCALE GENOMIC DNA]</scope>
    <source>
        <strain evidence="11 12">B22-T-1</strain>
    </source>
</reference>
<comment type="subcellular location">
    <subcellularLocation>
        <location evidence="1">Nucleus</location>
    </subcellularLocation>
</comment>
<evidence type="ECO:0000256" key="7">
    <source>
        <dbReference type="SAM" id="MobiDB-lite"/>
    </source>
</evidence>
<organism evidence="11 12">
    <name type="scientific">Coniella lustricola</name>
    <dbReference type="NCBI Taxonomy" id="2025994"/>
    <lineage>
        <taxon>Eukaryota</taxon>
        <taxon>Fungi</taxon>
        <taxon>Dikarya</taxon>
        <taxon>Ascomycota</taxon>
        <taxon>Pezizomycotina</taxon>
        <taxon>Sordariomycetes</taxon>
        <taxon>Sordariomycetidae</taxon>
        <taxon>Diaporthales</taxon>
        <taxon>Schizoparmaceae</taxon>
        <taxon>Coniella</taxon>
    </lineage>
</organism>
<feature type="compositionally biased region" description="Low complexity" evidence="7">
    <location>
        <begin position="69"/>
        <end position="78"/>
    </location>
</feature>
<dbReference type="FunCoup" id="A0A2T2ZYA3">
    <property type="interactions" value="127"/>
</dbReference>
<keyword evidence="6" id="KW-0175">Coiled coil</keyword>
<dbReference type="Pfam" id="PF03835">
    <property type="entry name" value="Rad4"/>
    <property type="match status" value="1"/>
</dbReference>
<feature type="region of interest" description="Disordered" evidence="7">
    <location>
        <begin position="786"/>
        <end position="812"/>
    </location>
</feature>
<evidence type="ECO:0000313" key="12">
    <source>
        <dbReference type="Proteomes" id="UP000241462"/>
    </source>
</evidence>
<dbReference type="InterPro" id="IPR004583">
    <property type="entry name" value="DNA_repair_Rad4"/>
</dbReference>
<dbReference type="PANTHER" id="PTHR12135">
    <property type="entry name" value="DNA REPAIR PROTEIN XP-C / RAD4"/>
    <property type="match status" value="1"/>
</dbReference>
<sequence>TRQNPRATRSRSQAKQDAVPTVYREMLAEAGVVAGSPTDDAPERPLKRPRTGRRPPALEAAPVRAPPCQDGAPGQAADGSDDAQDDMDFVDVVIPEPNVQTLELSSASESEAEDDEMEFEDVDIDAIASKQQEPAGAETGTIQLNLTATEQALAPAKRNRKQPLTKDEKQHRVEIHQMHLLCLLAHVEKRNHWCNDPVVQETLRPLLSHKIIRFLNPPAKMNQFGQTESLKRGLKDAQDVFRHKFRITETGLRRALWAEDKADLQHYARPRNGENCLDKVDFRKAAQQLKGSRDVAAQLFCALLRAVGVEARLVCSLQPLSFVPGGPTLAKPRQDNPPSKQPSQVPRSAHAASAPAIPSPRARLGHPQAAAYRMPHIPAPPPSTSVSVSGPGLVLDESPFPVYWSEVLDMGHQKWQPVDAIVTGQHFRPHRLEPPALDRNNILTYVVAFDDDGTAKDVTRRYAKAINSKTRRLRIDGPLVASSVEGAKWWRKALRRYRLSRIGPLNDLDQIEESELTAAEAREPMPRNVADFKDHPVYALERHLRRHEVLIPSAQPIGTVGAGSKGPLEKIFRRKDVRLARTREKWYRLGRVIKSGQEPVKVVPKRKPAISRNRLRLQARRPEGADASSSDDDAEHDPVLGHNPLEHNPLYTFDQTELYVPSPVVGGRIPKNVFGNIEVYVPSMVPPGGFHIKHHRAAHAAYILGVDYAPALQGFEFQGRKGTAVYKGAIVPVEAVEAVRVVLKGLEDLEEELERQKRRLTVLEKWTDWMRTLRIRKRVFWDAKEDVGEVEEEDEEEDGGSETTEELFMDED</sequence>
<dbReference type="InParanoid" id="A0A2T2ZYA3"/>
<dbReference type="EMBL" id="KZ678565">
    <property type="protein sequence ID" value="PSR79459.1"/>
    <property type="molecule type" value="Genomic_DNA"/>
</dbReference>
<dbReference type="GO" id="GO:0071942">
    <property type="term" value="C:XPC complex"/>
    <property type="evidence" value="ECO:0007669"/>
    <property type="project" value="TreeGrafter"/>
</dbReference>
<accession>A0A2T2ZYA3</accession>
<evidence type="ECO:0000256" key="4">
    <source>
        <dbReference type="ARBA" id="ARBA00023204"/>
    </source>
</evidence>
<gene>
    <name evidence="11" type="ORF">BD289DRAFT_352287</name>
</gene>
<feature type="compositionally biased region" description="Acidic residues" evidence="7">
    <location>
        <begin position="788"/>
        <end position="812"/>
    </location>
</feature>
<evidence type="ECO:0000256" key="2">
    <source>
        <dbReference type="ARBA" id="ARBA00009525"/>
    </source>
</evidence>
<dbReference type="Pfam" id="PF10405">
    <property type="entry name" value="BHD_3"/>
    <property type="match status" value="1"/>
</dbReference>